<gene>
    <name evidence="2" type="ORF">NPIL_391081</name>
</gene>
<reference evidence="2" key="1">
    <citation type="submission" date="2020-08" db="EMBL/GenBank/DDBJ databases">
        <title>Multicomponent nature underlies the extraordinary mechanical properties of spider dragline silk.</title>
        <authorList>
            <person name="Kono N."/>
            <person name="Nakamura H."/>
            <person name="Mori M."/>
            <person name="Yoshida Y."/>
            <person name="Ohtoshi R."/>
            <person name="Malay A.D."/>
            <person name="Moran D.A.P."/>
            <person name="Tomita M."/>
            <person name="Numata K."/>
            <person name="Arakawa K."/>
        </authorList>
    </citation>
    <scope>NUCLEOTIDE SEQUENCE</scope>
</reference>
<dbReference type="AlphaFoldDB" id="A0A8X6PWQ6"/>
<evidence type="ECO:0000313" key="2">
    <source>
        <dbReference type="EMBL" id="GFT93706.1"/>
    </source>
</evidence>
<proteinExistence type="predicted"/>
<feature type="chain" id="PRO_5036492487" description="Secreted protein" evidence="1">
    <location>
        <begin position="23"/>
        <end position="87"/>
    </location>
</feature>
<feature type="signal peptide" evidence="1">
    <location>
        <begin position="1"/>
        <end position="22"/>
    </location>
</feature>
<keyword evidence="3" id="KW-1185">Reference proteome</keyword>
<organism evidence="2 3">
    <name type="scientific">Nephila pilipes</name>
    <name type="common">Giant wood spider</name>
    <name type="synonym">Nephila maculata</name>
    <dbReference type="NCBI Taxonomy" id="299642"/>
    <lineage>
        <taxon>Eukaryota</taxon>
        <taxon>Metazoa</taxon>
        <taxon>Ecdysozoa</taxon>
        <taxon>Arthropoda</taxon>
        <taxon>Chelicerata</taxon>
        <taxon>Arachnida</taxon>
        <taxon>Araneae</taxon>
        <taxon>Araneomorphae</taxon>
        <taxon>Entelegynae</taxon>
        <taxon>Araneoidea</taxon>
        <taxon>Nephilidae</taxon>
        <taxon>Nephila</taxon>
    </lineage>
</organism>
<dbReference type="EMBL" id="BMAW01074795">
    <property type="protein sequence ID" value="GFT93706.1"/>
    <property type="molecule type" value="Genomic_DNA"/>
</dbReference>
<sequence length="87" mass="9572">MMPTHIIPILTAAAIMVVAAKGQSTSVSLASPFAHLGHKHSMSSIHHYPETHHCCVPECISFSQAQCYIRIRVRGTALYVEKLGVFR</sequence>
<dbReference type="Proteomes" id="UP000887013">
    <property type="component" value="Unassembled WGS sequence"/>
</dbReference>
<keyword evidence="1" id="KW-0732">Signal</keyword>
<comment type="caution">
    <text evidence="2">The sequence shown here is derived from an EMBL/GenBank/DDBJ whole genome shotgun (WGS) entry which is preliminary data.</text>
</comment>
<evidence type="ECO:0008006" key="4">
    <source>
        <dbReference type="Google" id="ProtNLM"/>
    </source>
</evidence>
<protein>
    <recommendedName>
        <fullName evidence="4">Secreted protein</fullName>
    </recommendedName>
</protein>
<accession>A0A8X6PWQ6</accession>
<evidence type="ECO:0000256" key="1">
    <source>
        <dbReference type="SAM" id="SignalP"/>
    </source>
</evidence>
<name>A0A8X6PWQ6_NEPPI</name>
<evidence type="ECO:0000313" key="3">
    <source>
        <dbReference type="Proteomes" id="UP000887013"/>
    </source>
</evidence>